<dbReference type="SUPFAM" id="SSF117892">
    <property type="entry name" value="Band 7/SPFH domain"/>
    <property type="match status" value="1"/>
</dbReference>
<comment type="similarity">
    <text evidence="2">Belongs to the band 7/mec-2 family. Flotillin subfamily.</text>
</comment>
<dbReference type="InterPro" id="IPR036013">
    <property type="entry name" value="Band_7/SPFH_dom_sf"/>
</dbReference>
<keyword evidence="5" id="KW-0175">Coiled coil</keyword>
<evidence type="ECO:0000256" key="7">
    <source>
        <dbReference type="SAM" id="Phobius"/>
    </source>
</evidence>
<evidence type="ECO:0000256" key="1">
    <source>
        <dbReference type="ARBA" id="ARBA00004236"/>
    </source>
</evidence>
<dbReference type="InterPro" id="IPR027705">
    <property type="entry name" value="Flotillin_fam"/>
</dbReference>
<dbReference type="PANTHER" id="PTHR13806:SF31">
    <property type="entry name" value="FLOTILLIN-LIKE PROTEIN 1-RELATED"/>
    <property type="match status" value="1"/>
</dbReference>
<evidence type="ECO:0000256" key="3">
    <source>
        <dbReference type="ARBA" id="ARBA00022475"/>
    </source>
</evidence>
<dbReference type="Gene3D" id="3.30.479.30">
    <property type="entry name" value="Band 7 domain"/>
    <property type="match status" value="1"/>
</dbReference>
<keyword evidence="4 7" id="KW-0472">Membrane</keyword>
<feature type="compositionally biased region" description="Basic and acidic residues" evidence="6">
    <location>
        <begin position="641"/>
        <end position="654"/>
    </location>
</feature>
<evidence type="ECO:0000256" key="6">
    <source>
        <dbReference type="SAM" id="MobiDB-lite"/>
    </source>
</evidence>
<evidence type="ECO:0000256" key="4">
    <source>
        <dbReference type="ARBA" id="ARBA00023136"/>
    </source>
</evidence>
<dbReference type="GO" id="GO:0005886">
    <property type="term" value="C:plasma membrane"/>
    <property type="evidence" value="ECO:0007669"/>
    <property type="project" value="UniProtKB-SubCell"/>
</dbReference>
<protein>
    <recommendedName>
        <fullName evidence="11">Band 7 domain-containing protein</fullName>
    </recommendedName>
</protein>
<name>A0A381VRD7_9ZZZZ</name>
<feature type="transmembrane region" description="Helical" evidence="7">
    <location>
        <begin position="7"/>
        <end position="29"/>
    </location>
</feature>
<dbReference type="Pfam" id="PF01145">
    <property type="entry name" value="Band_7"/>
    <property type="match status" value="1"/>
</dbReference>
<feature type="coiled-coil region" evidence="5">
    <location>
        <begin position="430"/>
        <end position="464"/>
    </location>
</feature>
<gene>
    <name evidence="10" type="ORF">METZ01_LOCUS95182</name>
</gene>
<dbReference type="CDD" id="cd03399">
    <property type="entry name" value="SPFH_flotillin"/>
    <property type="match status" value="1"/>
</dbReference>
<feature type="region of interest" description="Disordered" evidence="6">
    <location>
        <begin position="641"/>
        <end position="664"/>
    </location>
</feature>
<dbReference type="Pfam" id="PF15975">
    <property type="entry name" value="Flot"/>
    <property type="match status" value="1"/>
</dbReference>
<organism evidence="10">
    <name type="scientific">marine metagenome</name>
    <dbReference type="NCBI Taxonomy" id="408172"/>
    <lineage>
        <taxon>unclassified sequences</taxon>
        <taxon>metagenomes</taxon>
        <taxon>ecological metagenomes</taxon>
    </lineage>
</organism>
<feature type="domain" description="Band 7" evidence="8">
    <location>
        <begin position="40"/>
        <end position="184"/>
    </location>
</feature>
<accession>A0A381VRD7</accession>
<evidence type="ECO:0000259" key="8">
    <source>
        <dbReference type="Pfam" id="PF01145"/>
    </source>
</evidence>
<dbReference type="InterPro" id="IPR001107">
    <property type="entry name" value="Band_7"/>
</dbReference>
<evidence type="ECO:0000256" key="2">
    <source>
        <dbReference type="ARBA" id="ARBA00007161"/>
    </source>
</evidence>
<keyword evidence="3" id="KW-1003">Cell membrane</keyword>
<dbReference type="InterPro" id="IPR031905">
    <property type="entry name" value="Flotillin_C"/>
</dbReference>
<reference evidence="10" key="1">
    <citation type="submission" date="2018-05" db="EMBL/GenBank/DDBJ databases">
        <authorList>
            <person name="Lanie J.A."/>
            <person name="Ng W.-L."/>
            <person name="Kazmierczak K.M."/>
            <person name="Andrzejewski T.M."/>
            <person name="Davidsen T.M."/>
            <person name="Wayne K.J."/>
            <person name="Tettelin H."/>
            <person name="Glass J.I."/>
            <person name="Rusch D."/>
            <person name="Podicherti R."/>
            <person name="Tsui H.-C.T."/>
            <person name="Winkler M.E."/>
        </authorList>
    </citation>
    <scope>NUCLEOTIDE SEQUENCE</scope>
</reference>
<comment type="subcellular location">
    <subcellularLocation>
        <location evidence="1">Cell membrane</location>
    </subcellularLocation>
</comment>
<dbReference type="EMBL" id="UINC01009436">
    <property type="protein sequence ID" value="SVA42328.1"/>
    <property type="molecule type" value="Genomic_DNA"/>
</dbReference>
<dbReference type="PANTHER" id="PTHR13806">
    <property type="entry name" value="FLOTILLIN-RELATED"/>
    <property type="match status" value="1"/>
</dbReference>
<evidence type="ECO:0008006" key="11">
    <source>
        <dbReference type="Google" id="ProtNLM"/>
    </source>
</evidence>
<feature type="compositionally biased region" description="Low complexity" evidence="6">
    <location>
        <begin position="581"/>
        <end position="590"/>
    </location>
</feature>
<proteinExistence type="inferred from homology"/>
<dbReference type="AlphaFoldDB" id="A0A381VRD7"/>
<feature type="domain" description="Flotillin C-terminal" evidence="9">
    <location>
        <begin position="487"/>
        <end position="622"/>
    </location>
</feature>
<feature type="compositionally biased region" description="Low complexity" evidence="6">
    <location>
        <begin position="655"/>
        <end position="664"/>
    </location>
</feature>
<sequence>MTQGADIIATIILIALAIAIIVYLLHWLYRRSSKEVSFVRTGMFGEKVIISGGAFVLPIIHNITQVGMRTLCIEVKRGGEKALITNDRMRAELLAEFFVRVAPDKKSVSIAAQTLGNRTLDPGHLKELVQGRFVDALSIVAATMTLDEIQENRGKYVKEVNAIAEESIGHTGLELETVSLTGLDQAPIEMFNPSNTFDSQGLTRLTEQIQSRRKKRNDIEQETKIQIENKDLETVQKQLEIEKNREFSKYKQEREIANQKANERTETLKQKAEKEREAEEAEISATEEIEKAKISQNQVIEVEKKLTETRLVEEIEKRRKEQNELEQIAALEIRQKNLETEVKILELDKESEYARLEKQRLVDIKRAQEKAEIIKEQSERNRDAEESQIISEEQIKNAKISQQKNVDAYRISAEKETRLLDIEKAKRIKLEEHQKELEIIDKSKAVLKSKAEEETARAKAIEAEEKAKSIKYIEKAEGIKQVEVISAASKAEQDKFATMAAKLRYEIDAAGKKALNTAENLRSDASRRSALRLKLAEKIEDIIRESVKPMANIGDIKIVDVNGLPGFSGGNPATGNGGSGSSSIAGSASGRDGNLADSVVNSALRYRAHQPFLDSLLKEIGMAPGEISNIRNILGDYDDPKKDFHMNFDKDPTKTSKGTKGSKK</sequence>
<keyword evidence="7" id="KW-1133">Transmembrane helix</keyword>
<evidence type="ECO:0000313" key="10">
    <source>
        <dbReference type="EMBL" id="SVA42328.1"/>
    </source>
</evidence>
<feature type="region of interest" description="Disordered" evidence="6">
    <location>
        <begin position="570"/>
        <end position="591"/>
    </location>
</feature>
<feature type="region of interest" description="Disordered" evidence="6">
    <location>
        <begin position="258"/>
        <end position="277"/>
    </location>
</feature>
<keyword evidence="7" id="KW-0812">Transmembrane</keyword>
<evidence type="ECO:0000259" key="9">
    <source>
        <dbReference type="Pfam" id="PF15975"/>
    </source>
</evidence>
<evidence type="ECO:0000256" key="5">
    <source>
        <dbReference type="SAM" id="Coils"/>
    </source>
</evidence>